<dbReference type="OrthoDB" id="5705574at2"/>
<gene>
    <name evidence="3" type="ORF">ATE48_08635</name>
</gene>
<proteinExistence type="predicted"/>
<keyword evidence="4" id="KW-1185">Reference proteome</keyword>
<dbReference type="InterPro" id="IPR052907">
    <property type="entry name" value="Beta-lactamase/esterase"/>
</dbReference>
<reference evidence="3 4" key="1">
    <citation type="submission" date="2015-11" db="EMBL/GenBank/DDBJ databases">
        <title>Whole-Genome Sequence of Candidatus Oderbacter manganicum from the National Park Lower Oder Valley, Germany.</title>
        <authorList>
            <person name="Braun B."/>
            <person name="Liere K."/>
            <person name="Szewzyk U."/>
        </authorList>
    </citation>
    <scope>NUCLEOTIDE SEQUENCE [LARGE SCALE GENOMIC DNA]</scope>
    <source>
        <strain evidence="3 4">OTSz_A_272</strain>
    </source>
</reference>
<name>A0A1B1AHG6_9PROT</name>
<dbReference type="Gene3D" id="3.40.710.10">
    <property type="entry name" value="DD-peptidase/beta-lactamase superfamily"/>
    <property type="match status" value="1"/>
</dbReference>
<dbReference type="RefSeq" id="WP_066770193.1">
    <property type="nucleotide sequence ID" value="NZ_CP013244.1"/>
</dbReference>
<dbReference type="InParanoid" id="A0A1B1AHG6"/>
<evidence type="ECO:0000313" key="4">
    <source>
        <dbReference type="Proteomes" id="UP000092498"/>
    </source>
</evidence>
<dbReference type="Pfam" id="PF00144">
    <property type="entry name" value="Beta-lactamase"/>
    <property type="match status" value="1"/>
</dbReference>
<protein>
    <submittedName>
        <fullName evidence="3">Esterase</fullName>
    </submittedName>
</protein>
<dbReference type="InterPro" id="IPR012338">
    <property type="entry name" value="Beta-lactam/transpept-like"/>
</dbReference>
<dbReference type="InterPro" id="IPR001466">
    <property type="entry name" value="Beta-lactam-related"/>
</dbReference>
<feature type="compositionally biased region" description="Basic and acidic residues" evidence="1">
    <location>
        <begin position="195"/>
        <end position="207"/>
    </location>
</feature>
<dbReference type="SUPFAM" id="SSF56601">
    <property type="entry name" value="beta-lactamase/transpeptidase-like"/>
    <property type="match status" value="1"/>
</dbReference>
<dbReference type="EMBL" id="CP013244">
    <property type="protein sequence ID" value="ANP45981.1"/>
    <property type="molecule type" value="Genomic_DNA"/>
</dbReference>
<sequence length="368" mass="39522">MTEGYVAPGFERVREAFDAGLAEEMGAGFAAIRDGEVVANLWGGWANREQTRPWREDTIVPVYSTTKGVGALVMALLADRGALDYDATIASIWPEFGVHGKDTLTIRQALAHQAGVPGFIDPIDPDLWLDPAACSAAIATLEPLWPPGTASGYHPMTWGYIAGEIARRTSGRSLGAVLREDICTPLGIDFQIGTPEHDHPRASEMRKPTRGGDFGEITPARKAAFFTKWAAPIRGSTQWRMIEIPAANGHGTALSVARLYEAYATGGMINGARVLSQEGFDALTRRVWKGDDLVLPFNVDWRAGIIGNSNRYYGPNAEAFGHSGNGGSAGLGDPVAGVSIGYVMNKQSHHIMGDPRSLNLIDALYSCL</sequence>
<dbReference type="Proteomes" id="UP000092498">
    <property type="component" value="Chromosome"/>
</dbReference>
<dbReference type="KEGG" id="cbot:ATE48_08635"/>
<dbReference type="PANTHER" id="PTHR43319">
    <property type="entry name" value="BETA-LACTAMASE-RELATED"/>
    <property type="match status" value="1"/>
</dbReference>
<dbReference type="AlphaFoldDB" id="A0A1B1AHG6"/>
<feature type="domain" description="Beta-lactamase-related" evidence="2">
    <location>
        <begin position="16"/>
        <end position="348"/>
    </location>
</feature>
<dbReference type="PANTHER" id="PTHR43319:SF3">
    <property type="entry name" value="BETA-LACTAMASE-RELATED DOMAIN-CONTAINING PROTEIN"/>
    <property type="match status" value="1"/>
</dbReference>
<accession>A0A1B1AHG6</accession>
<organism evidence="3 4">
    <name type="scientific">Candidatus Viadribacter manganicus</name>
    <dbReference type="NCBI Taxonomy" id="1759059"/>
    <lineage>
        <taxon>Bacteria</taxon>
        <taxon>Pseudomonadati</taxon>
        <taxon>Pseudomonadota</taxon>
        <taxon>Alphaproteobacteria</taxon>
        <taxon>Hyphomonadales</taxon>
        <taxon>Hyphomonadaceae</taxon>
        <taxon>Candidatus Viadribacter</taxon>
    </lineage>
</organism>
<evidence type="ECO:0000313" key="3">
    <source>
        <dbReference type="EMBL" id="ANP45981.1"/>
    </source>
</evidence>
<feature type="region of interest" description="Disordered" evidence="1">
    <location>
        <begin position="193"/>
        <end position="213"/>
    </location>
</feature>
<evidence type="ECO:0000259" key="2">
    <source>
        <dbReference type="Pfam" id="PF00144"/>
    </source>
</evidence>
<dbReference type="STRING" id="1759059.ATE48_08635"/>
<evidence type="ECO:0000256" key="1">
    <source>
        <dbReference type="SAM" id="MobiDB-lite"/>
    </source>
</evidence>